<dbReference type="SMART" id="SM00354">
    <property type="entry name" value="HTH_LACI"/>
    <property type="match status" value="1"/>
</dbReference>
<dbReference type="Pfam" id="PF00356">
    <property type="entry name" value="LacI"/>
    <property type="match status" value="1"/>
</dbReference>
<accession>A0A8J3KL55</accession>
<sequence length="337" mass="35953">MPVTNKRRPTIHDVARASGVSRGTVSRALNGDPYVSTAALAAVRRAVAETGYVVNRAARSLVTQRTGTVVMVLSEPQEKLFEDPNFSVLLRVATRRLAQRDVALVMMVAGDDGDRERVVRYLRGGHADGVLLLSAHSGDPLLAELETLAIPAVACGAVLGREGVIPYAAADDREGARQMAQYLVDQGRKKIATITGPLDTPGGLNRLEGFCDVLGRKAVKKLIAHGDYSRHSGEAAMRELLDRVPDLDAVFVGSDLMAAGALAVLRERGRRVPEDVAVGGFDDSAIAGSTHPKLTTVRQPLEQVATETVRLLLELIDGADTVDSVILPTDLVTRESA</sequence>
<proteinExistence type="predicted"/>
<keyword evidence="6" id="KW-1185">Reference proteome</keyword>
<evidence type="ECO:0000259" key="4">
    <source>
        <dbReference type="PROSITE" id="PS50932"/>
    </source>
</evidence>
<evidence type="ECO:0000313" key="6">
    <source>
        <dbReference type="Proteomes" id="UP000659904"/>
    </source>
</evidence>
<dbReference type="Gene3D" id="3.40.50.2300">
    <property type="match status" value="2"/>
</dbReference>
<dbReference type="EMBL" id="BONH01000066">
    <property type="protein sequence ID" value="GIG02990.1"/>
    <property type="molecule type" value="Genomic_DNA"/>
</dbReference>
<dbReference type="RefSeq" id="WP_120320312.1">
    <property type="nucleotide sequence ID" value="NZ_BONH01000066.1"/>
</dbReference>
<dbReference type="GO" id="GO:0000976">
    <property type="term" value="F:transcription cis-regulatory region binding"/>
    <property type="evidence" value="ECO:0007669"/>
    <property type="project" value="TreeGrafter"/>
</dbReference>
<comment type="caution">
    <text evidence="5">The sequence shown here is derived from an EMBL/GenBank/DDBJ whole genome shotgun (WGS) entry which is preliminary data.</text>
</comment>
<dbReference type="PROSITE" id="PS50932">
    <property type="entry name" value="HTH_LACI_2"/>
    <property type="match status" value="1"/>
</dbReference>
<dbReference type="GO" id="GO:0003700">
    <property type="term" value="F:DNA-binding transcription factor activity"/>
    <property type="evidence" value="ECO:0007669"/>
    <property type="project" value="TreeGrafter"/>
</dbReference>
<keyword evidence="2" id="KW-0238">DNA-binding</keyword>
<dbReference type="InterPro" id="IPR000843">
    <property type="entry name" value="HTH_LacI"/>
</dbReference>
<dbReference type="PROSITE" id="PS00356">
    <property type="entry name" value="HTH_LACI_1"/>
    <property type="match status" value="1"/>
</dbReference>
<protein>
    <submittedName>
        <fullName evidence="5">Transcriptional regulator</fullName>
    </submittedName>
</protein>
<dbReference type="SUPFAM" id="SSF53822">
    <property type="entry name" value="Periplasmic binding protein-like I"/>
    <property type="match status" value="1"/>
</dbReference>
<dbReference type="PANTHER" id="PTHR30146">
    <property type="entry name" value="LACI-RELATED TRANSCRIPTIONAL REPRESSOR"/>
    <property type="match status" value="1"/>
</dbReference>
<evidence type="ECO:0000256" key="3">
    <source>
        <dbReference type="ARBA" id="ARBA00023163"/>
    </source>
</evidence>
<dbReference type="SUPFAM" id="SSF47413">
    <property type="entry name" value="lambda repressor-like DNA-binding domains"/>
    <property type="match status" value="1"/>
</dbReference>
<dbReference type="PRINTS" id="PR00036">
    <property type="entry name" value="HTHLACI"/>
</dbReference>
<dbReference type="PANTHER" id="PTHR30146:SF109">
    <property type="entry name" value="HTH-TYPE TRANSCRIPTIONAL REGULATOR GALS"/>
    <property type="match status" value="1"/>
</dbReference>
<dbReference type="InterPro" id="IPR010982">
    <property type="entry name" value="Lambda_DNA-bd_dom_sf"/>
</dbReference>
<dbReference type="CDD" id="cd01392">
    <property type="entry name" value="HTH_LacI"/>
    <property type="match status" value="1"/>
</dbReference>
<dbReference type="Pfam" id="PF13377">
    <property type="entry name" value="Peripla_BP_3"/>
    <property type="match status" value="1"/>
</dbReference>
<dbReference type="Gene3D" id="1.10.260.40">
    <property type="entry name" value="lambda repressor-like DNA-binding domains"/>
    <property type="match status" value="1"/>
</dbReference>
<organism evidence="5 6">
    <name type="scientific">Catellatospora citrea</name>
    <dbReference type="NCBI Taxonomy" id="53366"/>
    <lineage>
        <taxon>Bacteria</taxon>
        <taxon>Bacillati</taxon>
        <taxon>Actinomycetota</taxon>
        <taxon>Actinomycetes</taxon>
        <taxon>Micromonosporales</taxon>
        <taxon>Micromonosporaceae</taxon>
        <taxon>Catellatospora</taxon>
    </lineage>
</organism>
<evidence type="ECO:0000256" key="1">
    <source>
        <dbReference type="ARBA" id="ARBA00023015"/>
    </source>
</evidence>
<evidence type="ECO:0000256" key="2">
    <source>
        <dbReference type="ARBA" id="ARBA00023125"/>
    </source>
</evidence>
<keyword evidence="1" id="KW-0805">Transcription regulation</keyword>
<reference evidence="5 6" key="1">
    <citation type="submission" date="2021-01" db="EMBL/GenBank/DDBJ databases">
        <title>Whole genome shotgun sequence of Catellatospora citrea NBRC 14495.</title>
        <authorList>
            <person name="Komaki H."/>
            <person name="Tamura T."/>
        </authorList>
    </citation>
    <scope>NUCLEOTIDE SEQUENCE [LARGE SCALE GENOMIC DNA]</scope>
    <source>
        <strain evidence="5 6">NBRC 14495</strain>
    </source>
</reference>
<dbReference type="Proteomes" id="UP000659904">
    <property type="component" value="Unassembled WGS sequence"/>
</dbReference>
<dbReference type="InterPro" id="IPR046335">
    <property type="entry name" value="LacI/GalR-like_sensor"/>
</dbReference>
<evidence type="ECO:0000313" key="5">
    <source>
        <dbReference type="EMBL" id="GIG02990.1"/>
    </source>
</evidence>
<dbReference type="InterPro" id="IPR028082">
    <property type="entry name" value="Peripla_BP_I"/>
</dbReference>
<name>A0A8J3KL55_9ACTN</name>
<feature type="domain" description="HTH lacI-type" evidence="4">
    <location>
        <begin position="9"/>
        <end position="63"/>
    </location>
</feature>
<dbReference type="CDD" id="cd06267">
    <property type="entry name" value="PBP1_LacI_sugar_binding-like"/>
    <property type="match status" value="1"/>
</dbReference>
<dbReference type="AlphaFoldDB" id="A0A8J3KL55"/>
<gene>
    <name evidence="5" type="ORF">Cci01nite_80830</name>
</gene>
<keyword evidence="3" id="KW-0804">Transcription</keyword>